<dbReference type="OrthoDB" id="122531at2"/>
<name>A0A4Q1JXZ7_9GAMM</name>
<dbReference type="Gene3D" id="3.10.450.50">
    <property type="match status" value="1"/>
</dbReference>
<evidence type="ECO:0000313" key="4">
    <source>
        <dbReference type="Proteomes" id="UP000289784"/>
    </source>
</evidence>
<sequence>MTPSSPAHSARRLALLLIACSAAANQAQPANANAATAASDTRIDTAAAVDRMDVAPSHAGHDASSAKLGPNPATDVQASAGARTADEAAVAAPEALIPAFVEAWNAHDVRRFEPLFTEQAIWVPVAEVRDEGRAAILQDLAVAHASWAGKTAIAPFDTPTVGRPAAGVATLFFRVRFLDGKGAPVPGIERALLLVAVHDADRWRIAAGQLTKESTAPKAAAPRQP</sequence>
<keyword evidence="4" id="KW-1185">Reference proteome</keyword>
<reference evidence="3 4" key="1">
    <citation type="submission" date="2019-01" db="EMBL/GenBank/DDBJ databases">
        <title>Pseudoxanthomonas composti sp. nov., isolated from compost.</title>
        <authorList>
            <person name="Yang G."/>
        </authorList>
    </citation>
    <scope>NUCLEOTIDE SEQUENCE [LARGE SCALE GENOMIC DNA]</scope>
    <source>
        <strain evidence="3 4">GSS15</strain>
    </source>
</reference>
<proteinExistence type="predicted"/>
<feature type="chain" id="PRO_5020577343" evidence="2">
    <location>
        <begin position="33"/>
        <end position="225"/>
    </location>
</feature>
<organism evidence="3 4">
    <name type="scientific">Pseudoxanthomonas composti</name>
    <dbReference type="NCBI Taxonomy" id="2137479"/>
    <lineage>
        <taxon>Bacteria</taxon>
        <taxon>Pseudomonadati</taxon>
        <taxon>Pseudomonadota</taxon>
        <taxon>Gammaproteobacteria</taxon>
        <taxon>Lysobacterales</taxon>
        <taxon>Lysobacteraceae</taxon>
        <taxon>Pseudoxanthomonas</taxon>
    </lineage>
</organism>
<gene>
    <name evidence="3" type="ORF">EPA99_06500</name>
</gene>
<keyword evidence="2" id="KW-0732">Signal</keyword>
<evidence type="ECO:0000313" key="3">
    <source>
        <dbReference type="EMBL" id="RXR07546.1"/>
    </source>
</evidence>
<comment type="caution">
    <text evidence="3">The sequence shown here is derived from an EMBL/GenBank/DDBJ whole genome shotgun (WGS) entry which is preliminary data.</text>
</comment>
<evidence type="ECO:0000256" key="1">
    <source>
        <dbReference type="SAM" id="MobiDB-lite"/>
    </source>
</evidence>
<dbReference type="InterPro" id="IPR032710">
    <property type="entry name" value="NTF2-like_dom_sf"/>
</dbReference>
<feature type="region of interest" description="Disordered" evidence="1">
    <location>
        <begin position="56"/>
        <end position="76"/>
    </location>
</feature>
<accession>A0A4Q1JXZ7</accession>
<protein>
    <submittedName>
        <fullName evidence="3">DUF4440 domain-containing protein</fullName>
    </submittedName>
</protein>
<feature type="signal peptide" evidence="2">
    <location>
        <begin position="1"/>
        <end position="32"/>
    </location>
</feature>
<dbReference type="Proteomes" id="UP000289784">
    <property type="component" value="Unassembled WGS sequence"/>
</dbReference>
<dbReference type="AlphaFoldDB" id="A0A4Q1JXZ7"/>
<evidence type="ECO:0000256" key="2">
    <source>
        <dbReference type="SAM" id="SignalP"/>
    </source>
</evidence>
<dbReference type="SUPFAM" id="SSF54427">
    <property type="entry name" value="NTF2-like"/>
    <property type="match status" value="1"/>
</dbReference>
<dbReference type="EMBL" id="SAWZ01000002">
    <property type="protein sequence ID" value="RXR07546.1"/>
    <property type="molecule type" value="Genomic_DNA"/>
</dbReference>